<dbReference type="SUPFAM" id="SSF48239">
    <property type="entry name" value="Terpenoid cyclases/Protein prenyltransferases"/>
    <property type="match status" value="1"/>
</dbReference>
<reference evidence="1" key="1">
    <citation type="journal article" date="2020" name="mSystems">
        <title>Genome- and Community-Level Interaction Insights into Carbon Utilization and Element Cycling Functions of Hydrothermarchaeota in Hydrothermal Sediment.</title>
        <authorList>
            <person name="Zhou Z."/>
            <person name="Liu Y."/>
            <person name="Xu W."/>
            <person name="Pan J."/>
            <person name="Luo Z.H."/>
            <person name="Li M."/>
        </authorList>
    </citation>
    <scope>NUCLEOTIDE SEQUENCE [LARGE SCALE GENOMIC DNA]</scope>
    <source>
        <strain evidence="1">HyVt-533</strain>
    </source>
</reference>
<evidence type="ECO:0000313" key="1">
    <source>
        <dbReference type="EMBL" id="HHI96251.1"/>
    </source>
</evidence>
<dbReference type="InterPro" id="IPR008930">
    <property type="entry name" value="Terpenoid_cyclase/PrenylTrfase"/>
</dbReference>
<dbReference type="EMBL" id="DROK01000005">
    <property type="protein sequence ID" value="HHI96251.1"/>
    <property type="molecule type" value="Genomic_DNA"/>
</dbReference>
<proteinExistence type="predicted"/>
<organism evidence="1">
    <name type="scientific">Thermodesulfatator atlanticus</name>
    <dbReference type="NCBI Taxonomy" id="501497"/>
    <lineage>
        <taxon>Bacteria</taxon>
        <taxon>Pseudomonadati</taxon>
        <taxon>Thermodesulfobacteriota</taxon>
        <taxon>Thermodesulfobacteria</taxon>
        <taxon>Thermodesulfobacteriales</taxon>
        <taxon>Thermodesulfatatoraceae</taxon>
        <taxon>Thermodesulfatator</taxon>
    </lineage>
</organism>
<name>A0A7V5U1Q6_9BACT</name>
<sequence length="122" mass="14054">MRLATLDKEQPTEELKKEVEAFVREREKPAGGFAATPRLPPTVEDTYFAIRTLEILAALTPETEARTRVFLKNVSEIPNQPVVFYRWLWLLTHLKALPADLEPFFALYQKILSRTVSLTKPE</sequence>
<gene>
    <name evidence="1" type="ORF">ENJ96_00165</name>
</gene>
<comment type="caution">
    <text evidence="1">The sequence shown here is derived from an EMBL/GenBank/DDBJ whole genome shotgun (WGS) entry which is preliminary data.</text>
</comment>
<accession>A0A7V5U1Q6</accession>
<dbReference type="AlphaFoldDB" id="A0A7V5U1Q6"/>
<dbReference type="Proteomes" id="UP000886101">
    <property type="component" value="Unassembled WGS sequence"/>
</dbReference>
<feature type="non-terminal residue" evidence="1">
    <location>
        <position position="122"/>
    </location>
</feature>
<protein>
    <submittedName>
        <fullName evidence="1">Uncharacterized protein</fullName>
    </submittedName>
</protein>